<evidence type="ECO:0000313" key="2">
    <source>
        <dbReference type="Proteomes" id="UP001152795"/>
    </source>
</evidence>
<dbReference type="AlphaFoldDB" id="A0A6S7I3U3"/>
<evidence type="ECO:0000313" key="1">
    <source>
        <dbReference type="EMBL" id="CAB4011223.1"/>
    </source>
</evidence>
<proteinExistence type="predicted"/>
<keyword evidence="2" id="KW-1185">Reference proteome</keyword>
<accession>A0A6S7I3U3</accession>
<reference evidence="1" key="1">
    <citation type="submission" date="2020-04" db="EMBL/GenBank/DDBJ databases">
        <authorList>
            <person name="Alioto T."/>
            <person name="Alioto T."/>
            <person name="Gomez Garrido J."/>
        </authorList>
    </citation>
    <scope>NUCLEOTIDE SEQUENCE</scope>
    <source>
        <strain evidence="1">A484AB</strain>
    </source>
</reference>
<dbReference type="EMBL" id="CACRXK020007074">
    <property type="protein sequence ID" value="CAB4011223.1"/>
    <property type="molecule type" value="Genomic_DNA"/>
</dbReference>
<name>A0A6S7I3U3_PARCT</name>
<comment type="caution">
    <text evidence="1">The sequence shown here is derived from an EMBL/GenBank/DDBJ whole genome shotgun (WGS) entry which is preliminary data.</text>
</comment>
<dbReference type="Proteomes" id="UP001152795">
    <property type="component" value="Unassembled WGS sequence"/>
</dbReference>
<gene>
    <name evidence="1" type="ORF">PACLA_8A078214</name>
</gene>
<organism evidence="1 2">
    <name type="scientific">Paramuricea clavata</name>
    <name type="common">Red gorgonian</name>
    <name type="synonym">Violescent sea-whip</name>
    <dbReference type="NCBI Taxonomy" id="317549"/>
    <lineage>
        <taxon>Eukaryota</taxon>
        <taxon>Metazoa</taxon>
        <taxon>Cnidaria</taxon>
        <taxon>Anthozoa</taxon>
        <taxon>Octocorallia</taxon>
        <taxon>Malacalcyonacea</taxon>
        <taxon>Plexauridae</taxon>
        <taxon>Paramuricea</taxon>
    </lineage>
</organism>
<protein>
    <submittedName>
        <fullName evidence="1">Uncharacterized protein</fullName>
    </submittedName>
</protein>
<sequence>MKGWKECEFKNLLGMYHKGKEYDRLLDCLVMIAGVVDEMDGVKIPLTKIMIVRICSMLGIEVRIADASLWEPSECKYYRRWLIRNLGERKAFESMNLEEKTERYSGRRKMENQTTRNPEEMMKEYTKMMLEMKARMDAMEAKTSALEKDNKE</sequence>